<evidence type="ECO:0000256" key="1">
    <source>
        <dbReference type="ARBA" id="ARBA00004141"/>
    </source>
</evidence>
<keyword evidence="3" id="KW-0812">Transmembrane</keyword>
<feature type="transmembrane region" description="Helical" evidence="3">
    <location>
        <begin position="122"/>
        <end position="144"/>
    </location>
</feature>
<dbReference type="InterPro" id="IPR036259">
    <property type="entry name" value="MFS_trans_sf"/>
</dbReference>
<feature type="transmembrane region" description="Helical" evidence="3">
    <location>
        <begin position="89"/>
        <end position="110"/>
    </location>
</feature>
<organism evidence="5 6">
    <name type="scientific">Xylaria bambusicola</name>
    <dbReference type="NCBI Taxonomy" id="326684"/>
    <lineage>
        <taxon>Eukaryota</taxon>
        <taxon>Fungi</taxon>
        <taxon>Dikarya</taxon>
        <taxon>Ascomycota</taxon>
        <taxon>Pezizomycotina</taxon>
        <taxon>Sordariomycetes</taxon>
        <taxon>Xylariomycetidae</taxon>
        <taxon>Xylariales</taxon>
        <taxon>Xylariaceae</taxon>
        <taxon>Xylaria</taxon>
    </lineage>
</organism>
<feature type="transmembrane region" description="Helical" evidence="3">
    <location>
        <begin position="324"/>
        <end position="345"/>
    </location>
</feature>
<proteinExistence type="predicted"/>
<evidence type="ECO:0000259" key="4">
    <source>
        <dbReference type="PROSITE" id="PS50850"/>
    </source>
</evidence>
<feature type="transmembrane region" description="Helical" evidence="3">
    <location>
        <begin position="291"/>
        <end position="312"/>
    </location>
</feature>
<feature type="transmembrane region" description="Helical" evidence="3">
    <location>
        <begin position="61"/>
        <end position="83"/>
    </location>
</feature>
<feature type="region of interest" description="Disordered" evidence="2">
    <location>
        <begin position="392"/>
        <end position="417"/>
    </location>
</feature>
<evidence type="ECO:0000313" key="5">
    <source>
        <dbReference type="EMBL" id="KAK5635383.1"/>
    </source>
</evidence>
<dbReference type="GO" id="GO:0022857">
    <property type="term" value="F:transmembrane transporter activity"/>
    <property type="evidence" value="ECO:0007669"/>
    <property type="project" value="InterPro"/>
</dbReference>
<keyword evidence="3" id="KW-0472">Membrane</keyword>
<evidence type="ECO:0000256" key="3">
    <source>
        <dbReference type="SAM" id="Phobius"/>
    </source>
</evidence>
<feature type="transmembrane region" description="Helical" evidence="3">
    <location>
        <begin position="150"/>
        <end position="170"/>
    </location>
</feature>
<accession>A0AAN7UU97</accession>
<dbReference type="PANTHER" id="PTHR42910">
    <property type="entry name" value="TRANSPORTER SCO4007-RELATED"/>
    <property type="match status" value="1"/>
</dbReference>
<dbReference type="InterPro" id="IPR011701">
    <property type="entry name" value="MFS"/>
</dbReference>
<dbReference type="AlphaFoldDB" id="A0AAN7UU97"/>
<dbReference type="EMBL" id="JAWHQM010000052">
    <property type="protein sequence ID" value="KAK5635383.1"/>
    <property type="molecule type" value="Genomic_DNA"/>
</dbReference>
<sequence length="417" mass="44915">MRAGAFSVANLYYTNPILNILADEFAVSNERAALIPSVTQAGYAGGLLFVVPLGDILRRRYLVLGLVFSTAFSWLGCTLTTSFSSFLGLSFLVGLLTVTPQLMFPLTVQYAPPRHKATMTSIVMSGVVLGILVARLISGIITQYTSWRTVYWLSFGLQALIFVLLFFFLKDYPVARPGTSYPAILWRIVKLPFLSPVLTQMSLVAFLSMGMFTSFWTTLTFQLAEVFKLSTLAIGLFALGGISPVFLNPVVSRLLTSRIHTHGTLIIGLLVTLATVLIGTFVGTFSLAGPIIWTFLGDLGVNTIIVANRMAIANVDPTAHNAVNSVYMIFTFGGQLFGTAVGNTLYAKGGWTWSGALNIAQLGTALLLVLIKGPHEKGWFGWSGGWDLRTPEIGGGGDHSSTTSSSRVEEKGEASTG</sequence>
<dbReference type="CDD" id="cd17324">
    <property type="entry name" value="MFS_NepI_like"/>
    <property type="match status" value="1"/>
</dbReference>
<name>A0AAN7UU97_9PEZI</name>
<dbReference type="Gene3D" id="1.20.1250.20">
    <property type="entry name" value="MFS general substrate transporter like domains"/>
    <property type="match status" value="1"/>
</dbReference>
<evidence type="ECO:0000313" key="6">
    <source>
        <dbReference type="Proteomes" id="UP001305414"/>
    </source>
</evidence>
<comment type="caution">
    <text evidence="5">The sequence shown here is derived from an EMBL/GenBank/DDBJ whole genome shotgun (WGS) entry which is preliminary data.</text>
</comment>
<dbReference type="SUPFAM" id="SSF103473">
    <property type="entry name" value="MFS general substrate transporter"/>
    <property type="match status" value="1"/>
</dbReference>
<feature type="transmembrane region" description="Helical" evidence="3">
    <location>
        <begin position="232"/>
        <end position="251"/>
    </location>
</feature>
<dbReference type="PANTHER" id="PTHR42910:SF1">
    <property type="entry name" value="MAJOR FACILITATOR SUPERFAMILY (MFS) PROFILE DOMAIN-CONTAINING PROTEIN"/>
    <property type="match status" value="1"/>
</dbReference>
<dbReference type="GO" id="GO:0016020">
    <property type="term" value="C:membrane"/>
    <property type="evidence" value="ECO:0007669"/>
    <property type="project" value="UniProtKB-SubCell"/>
</dbReference>
<dbReference type="Proteomes" id="UP001305414">
    <property type="component" value="Unassembled WGS sequence"/>
</dbReference>
<dbReference type="PROSITE" id="PS50850">
    <property type="entry name" value="MFS"/>
    <property type="match status" value="1"/>
</dbReference>
<gene>
    <name evidence="5" type="ORF">RRF57_011095</name>
</gene>
<feature type="compositionally biased region" description="Basic and acidic residues" evidence="2">
    <location>
        <begin position="407"/>
        <end position="417"/>
    </location>
</feature>
<evidence type="ECO:0000256" key="2">
    <source>
        <dbReference type="SAM" id="MobiDB-lite"/>
    </source>
</evidence>
<feature type="transmembrane region" description="Helical" evidence="3">
    <location>
        <begin position="191"/>
        <end position="212"/>
    </location>
</feature>
<feature type="transmembrane region" description="Helical" evidence="3">
    <location>
        <begin position="263"/>
        <end position="285"/>
    </location>
</feature>
<feature type="transmembrane region" description="Helical" evidence="3">
    <location>
        <begin position="33"/>
        <end position="54"/>
    </location>
</feature>
<dbReference type="Pfam" id="PF07690">
    <property type="entry name" value="MFS_1"/>
    <property type="match status" value="1"/>
</dbReference>
<dbReference type="InterPro" id="IPR020846">
    <property type="entry name" value="MFS_dom"/>
</dbReference>
<reference evidence="5 6" key="1">
    <citation type="submission" date="2023-10" db="EMBL/GenBank/DDBJ databases">
        <title>Draft genome sequence of Xylaria bambusicola isolate GMP-LS, the root and basal stem rot pathogen of sugarcane in Indonesia.</title>
        <authorList>
            <person name="Selvaraj P."/>
            <person name="Muralishankar V."/>
            <person name="Muruganantham S."/>
            <person name="Sp S."/>
            <person name="Haryani S."/>
            <person name="Lau K.J.X."/>
            <person name="Naqvi N.I."/>
        </authorList>
    </citation>
    <scope>NUCLEOTIDE SEQUENCE [LARGE SCALE GENOMIC DNA]</scope>
    <source>
        <strain evidence="5">GMP-LS</strain>
    </source>
</reference>
<keyword evidence="6" id="KW-1185">Reference proteome</keyword>
<keyword evidence="3" id="KW-1133">Transmembrane helix</keyword>
<comment type="subcellular location">
    <subcellularLocation>
        <location evidence="1">Membrane</location>
        <topology evidence="1">Multi-pass membrane protein</topology>
    </subcellularLocation>
</comment>
<protein>
    <recommendedName>
        <fullName evidence="4">Major facilitator superfamily (MFS) profile domain-containing protein</fullName>
    </recommendedName>
</protein>
<feature type="transmembrane region" description="Helical" evidence="3">
    <location>
        <begin position="351"/>
        <end position="371"/>
    </location>
</feature>
<feature type="domain" description="Major facilitator superfamily (MFS) profile" evidence="4">
    <location>
        <begin position="1"/>
        <end position="377"/>
    </location>
</feature>